<accession>A0AAD5MQC9</accession>
<feature type="region of interest" description="Disordered" evidence="8">
    <location>
        <begin position="286"/>
        <end position="307"/>
    </location>
</feature>
<dbReference type="InterPro" id="IPR001965">
    <property type="entry name" value="Znf_PHD"/>
</dbReference>
<dbReference type="InterPro" id="IPR011011">
    <property type="entry name" value="Znf_FYVE_PHD"/>
</dbReference>
<organism evidence="10 11">
    <name type="scientific">Parelaphostrongylus tenuis</name>
    <name type="common">Meningeal worm</name>
    <dbReference type="NCBI Taxonomy" id="148309"/>
    <lineage>
        <taxon>Eukaryota</taxon>
        <taxon>Metazoa</taxon>
        <taxon>Ecdysozoa</taxon>
        <taxon>Nematoda</taxon>
        <taxon>Chromadorea</taxon>
        <taxon>Rhabditida</taxon>
        <taxon>Rhabditina</taxon>
        <taxon>Rhabditomorpha</taxon>
        <taxon>Strongyloidea</taxon>
        <taxon>Metastrongylidae</taxon>
        <taxon>Parelaphostrongylus</taxon>
    </lineage>
</organism>
<gene>
    <name evidence="10" type="ORF">KIN20_022550</name>
</gene>
<dbReference type="Pfam" id="PF15613">
    <property type="entry name" value="WSD"/>
    <property type="match status" value="1"/>
</dbReference>
<evidence type="ECO:0000256" key="5">
    <source>
        <dbReference type="ARBA" id="ARBA00023242"/>
    </source>
</evidence>
<evidence type="ECO:0000256" key="1">
    <source>
        <dbReference type="ARBA" id="ARBA00004123"/>
    </source>
</evidence>
<proteinExistence type="predicted"/>
<dbReference type="GO" id="GO:0090535">
    <property type="term" value="C:WICH complex"/>
    <property type="evidence" value="ECO:0007669"/>
    <property type="project" value="InterPro"/>
</dbReference>
<dbReference type="InterPro" id="IPR028941">
    <property type="entry name" value="WHIM2_dom"/>
</dbReference>
<dbReference type="InterPro" id="IPR013136">
    <property type="entry name" value="WSTF_Acf1_Cbp146"/>
</dbReference>
<keyword evidence="5" id="KW-0539">Nucleus</keyword>
<feature type="region of interest" description="Disordered" evidence="8">
    <location>
        <begin position="533"/>
        <end position="564"/>
    </location>
</feature>
<feature type="domain" description="PHD-type" evidence="9">
    <location>
        <begin position="999"/>
        <end position="1048"/>
    </location>
</feature>
<dbReference type="AlphaFoldDB" id="A0AAD5MQC9"/>
<dbReference type="PANTHER" id="PTHR46802:SF1">
    <property type="entry name" value="TYROSINE-PROTEIN KINASE BAZ1B"/>
    <property type="match status" value="1"/>
</dbReference>
<dbReference type="Proteomes" id="UP001196413">
    <property type="component" value="Unassembled WGS sequence"/>
</dbReference>
<protein>
    <recommendedName>
        <fullName evidence="9">PHD-type domain-containing protein</fullName>
    </recommendedName>
</protein>
<dbReference type="EMBL" id="JAHQIW010004549">
    <property type="protein sequence ID" value="KAJ1362850.1"/>
    <property type="molecule type" value="Genomic_DNA"/>
</dbReference>
<reference evidence="10" key="1">
    <citation type="submission" date="2021-06" db="EMBL/GenBank/DDBJ databases">
        <title>Parelaphostrongylus tenuis whole genome reference sequence.</title>
        <authorList>
            <person name="Garwood T.J."/>
            <person name="Larsen P.A."/>
            <person name="Fountain-Jones N.M."/>
            <person name="Garbe J.R."/>
            <person name="Macchietto M.G."/>
            <person name="Kania S.A."/>
            <person name="Gerhold R.W."/>
            <person name="Richards J.E."/>
            <person name="Wolf T.M."/>
        </authorList>
    </citation>
    <scope>NUCLEOTIDE SEQUENCE</scope>
    <source>
        <strain evidence="10">MNPRO001-30</strain>
        <tissue evidence="10">Meninges</tissue>
    </source>
</reference>
<evidence type="ECO:0000256" key="7">
    <source>
        <dbReference type="SAM" id="Coils"/>
    </source>
</evidence>
<evidence type="ECO:0000259" key="9">
    <source>
        <dbReference type="PROSITE" id="PS50016"/>
    </source>
</evidence>
<dbReference type="InterPro" id="IPR019787">
    <property type="entry name" value="Znf_PHD-finger"/>
</dbReference>
<evidence type="ECO:0000256" key="8">
    <source>
        <dbReference type="SAM" id="MobiDB-lite"/>
    </source>
</evidence>
<evidence type="ECO:0000313" key="11">
    <source>
        <dbReference type="Proteomes" id="UP001196413"/>
    </source>
</evidence>
<evidence type="ECO:0000256" key="3">
    <source>
        <dbReference type="ARBA" id="ARBA00022771"/>
    </source>
</evidence>
<feature type="region of interest" description="Disordered" evidence="8">
    <location>
        <begin position="1054"/>
        <end position="1100"/>
    </location>
</feature>
<dbReference type="PANTHER" id="PTHR46802">
    <property type="entry name" value="TYROSINE-PROTEIN KINASE BAZ1B"/>
    <property type="match status" value="1"/>
</dbReference>
<dbReference type="PROSITE" id="PS50016">
    <property type="entry name" value="ZF_PHD_2"/>
    <property type="match status" value="1"/>
</dbReference>
<dbReference type="GO" id="GO:0042393">
    <property type="term" value="F:histone binding"/>
    <property type="evidence" value="ECO:0007669"/>
    <property type="project" value="TreeGrafter"/>
</dbReference>
<dbReference type="SUPFAM" id="SSF57903">
    <property type="entry name" value="FYVE/PHD zinc finger"/>
    <property type="match status" value="1"/>
</dbReference>
<feature type="coiled-coil region" evidence="7">
    <location>
        <begin position="634"/>
        <end position="708"/>
    </location>
</feature>
<dbReference type="GO" id="GO:0140801">
    <property type="term" value="F:histone H2AXY142 kinase activity"/>
    <property type="evidence" value="ECO:0007669"/>
    <property type="project" value="InterPro"/>
</dbReference>
<dbReference type="InterPro" id="IPR047174">
    <property type="entry name" value="BAZ1B"/>
</dbReference>
<comment type="subcellular location">
    <subcellularLocation>
        <location evidence="1">Nucleus</location>
    </subcellularLocation>
</comment>
<dbReference type="GO" id="GO:0008270">
    <property type="term" value="F:zinc ion binding"/>
    <property type="evidence" value="ECO:0007669"/>
    <property type="project" value="UniProtKB-KW"/>
</dbReference>
<feature type="compositionally biased region" description="Low complexity" evidence="8">
    <location>
        <begin position="287"/>
        <end position="300"/>
    </location>
</feature>
<feature type="compositionally biased region" description="Basic and acidic residues" evidence="8">
    <location>
        <begin position="263"/>
        <end position="272"/>
    </location>
</feature>
<evidence type="ECO:0000313" key="10">
    <source>
        <dbReference type="EMBL" id="KAJ1362850.1"/>
    </source>
</evidence>
<keyword evidence="3 6" id="KW-0863">Zinc-finger</keyword>
<feature type="compositionally biased region" description="Low complexity" evidence="8">
    <location>
        <begin position="1081"/>
        <end position="1092"/>
    </location>
</feature>
<dbReference type="Gene3D" id="3.30.40.10">
    <property type="entry name" value="Zinc/RING finger domain, C3HC4 (zinc finger)"/>
    <property type="match status" value="1"/>
</dbReference>
<comment type="caution">
    <text evidence="10">The sequence shown here is derived from an EMBL/GenBank/DDBJ whole genome shotgun (WGS) entry which is preliminary data.</text>
</comment>
<sequence>MQSTKLPGAAIIPPSRNLLGDLSNIATEPISSVDEIKHVQSDERKKWKCRHNSKELYFSYEEAMQQENKTLVQLRERIERPVIQEICNRVHHSTYSLDDLVESIESCLKDFYVKDEHVEFSPSKDRTIIAKYDGKEIGRINGRDLKRRYLITENDIRSIVLLMGSQQPGKPWQIEEAFKKEYGIKDKLAPIFCSSAHMKSINKISSIAKRDVNEDRKYSDSDSDAPLSHFVGQRRSGVGSPPSASLKETDKEKRKQEKKLRKERLEKEKAQKENSTWGLNKFISRASNSNETSKTESSGSPFLAPQKRRERIFKSALNKLHHTWRKHDEQGFIVAAAWSAKVLPSVQIEKISNEYHRFAVRRAYNKLKDAEVLKRLRTAEARREFRKKMHEDRHEYEKIMRAKIKSYFNQEAIEEDLAICDEPLKCFGVVPSGQSPMFTDCLTSTQFFASFGKFLEADHKISASELLDAIHGGRAGFVKCTAKLFGSLLKALLKDPVCGKLTHFNIALREFSVEDNTVSELCRALLMGSVNPGEQDVHNAEGSTECSDEGDVNGNGEGDNDRDSECATPCDFNDVSKIDIDVCQSFLDRFPSNKELWELNSEDQLGILGLLINRVFELHSFKEYISQDGSSEAARSLRDKITKLNEQITSIQEELSSIPEIVEVDVSLISRAQTLKRVEMQKRREALKRKIEELRDKEKELLDKLTLERLAKSQSRRILPIGEDRHFRRYFWLKGKSADDGIWIQDLGMSAYEKFVRACIKAGKPLEVDVGETNQNCIQVCDEHSENEFLTPVSKDPLPEASEVDDWPKFEPESHTEVWYKLPDKDSFKNLINSLNKVGVREGKLKAFLVKYKDVILDSIDSASRCQHKISDQPDICDDDDICSESLSPLRKSIVELASDLRCAYLTDIGSLDVFEAEVACCTKLDEIKEELCRLADTITPSAIVRRVDLNVALKTGQHSVMILDRWKQRLFECENASAVHLLRCYLDSRIDWKKSVVTRACISCGSRRSPEAKISCSNCGVVIHYYCTRPKLPEKPASWMCAACNREEVKNKKDDSSAKHRSLRKTTTVPEDDYFKSSDAESSGDLSSSSENESEDHLSSKYLRERLMKDYFENHVNDKRKHAKRAKSSSVVEECTALLNRVKTSSRLYRTLQSIPFGRTTRKAAPSSIDDLEEAIPTYTSLRSFAADLNTFMKRARSYLEDHNVRKLSELEALLLDLQLESLIKR</sequence>
<keyword evidence="2" id="KW-0479">Metal-binding</keyword>
<evidence type="ECO:0000256" key="2">
    <source>
        <dbReference type="ARBA" id="ARBA00022723"/>
    </source>
</evidence>
<feature type="region of interest" description="Disordered" evidence="8">
    <location>
        <begin position="212"/>
        <end position="273"/>
    </location>
</feature>
<dbReference type="Pfam" id="PF10537">
    <property type="entry name" value="WAC_Acf1_DNA_bd"/>
    <property type="match status" value="1"/>
</dbReference>
<name>A0AAD5MQC9_PARTN</name>
<keyword evidence="7" id="KW-0175">Coiled coil</keyword>
<evidence type="ECO:0000256" key="4">
    <source>
        <dbReference type="ARBA" id="ARBA00022833"/>
    </source>
</evidence>
<evidence type="ECO:0000256" key="6">
    <source>
        <dbReference type="PROSITE-ProRule" id="PRU00146"/>
    </source>
</evidence>
<dbReference type="GO" id="GO:0006974">
    <property type="term" value="P:DNA damage response"/>
    <property type="evidence" value="ECO:0007669"/>
    <property type="project" value="TreeGrafter"/>
</dbReference>
<keyword evidence="4" id="KW-0862">Zinc</keyword>
<dbReference type="InterPro" id="IPR013083">
    <property type="entry name" value="Znf_RING/FYVE/PHD"/>
</dbReference>
<keyword evidence="11" id="KW-1185">Reference proteome</keyword>
<dbReference type="SMART" id="SM00249">
    <property type="entry name" value="PHD"/>
    <property type="match status" value="1"/>
</dbReference>